<protein>
    <submittedName>
        <fullName evidence="1">(diamondback moth) hypothetical protein</fullName>
    </submittedName>
</protein>
<evidence type="ECO:0000313" key="1">
    <source>
        <dbReference type="EMBL" id="CAG9104798.1"/>
    </source>
</evidence>
<keyword evidence="2" id="KW-1185">Reference proteome</keyword>
<evidence type="ECO:0000313" key="2">
    <source>
        <dbReference type="Proteomes" id="UP000653454"/>
    </source>
</evidence>
<dbReference type="EMBL" id="CAJHNJ030000008">
    <property type="protein sequence ID" value="CAG9104798.1"/>
    <property type="molecule type" value="Genomic_DNA"/>
</dbReference>
<reference evidence="1" key="1">
    <citation type="submission" date="2020-11" db="EMBL/GenBank/DDBJ databases">
        <authorList>
            <person name="Whiteford S."/>
        </authorList>
    </citation>
    <scope>NUCLEOTIDE SEQUENCE</scope>
</reference>
<gene>
    <name evidence="1" type="ORF">PLXY2_LOCUS3336</name>
</gene>
<accession>A0A8S4DSL1</accession>
<sequence length="53" mass="5777">LTNTPRVLHGSHRQSIEQGGVYRHSEVQVVGGHQRDDVTRSVGGCAEVAREPN</sequence>
<comment type="caution">
    <text evidence="1">The sequence shown here is derived from an EMBL/GenBank/DDBJ whole genome shotgun (WGS) entry which is preliminary data.</text>
</comment>
<dbReference type="AlphaFoldDB" id="A0A8S4DSL1"/>
<name>A0A8S4DSL1_PLUXY</name>
<organism evidence="1 2">
    <name type="scientific">Plutella xylostella</name>
    <name type="common">Diamondback moth</name>
    <name type="synonym">Plutella maculipennis</name>
    <dbReference type="NCBI Taxonomy" id="51655"/>
    <lineage>
        <taxon>Eukaryota</taxon>
        <taxon>Metazoa</taxon>
        <taxon>Ecdysozoa</taxon>
        <taxon>Arthropoda</taxon>
        <taxon>Hexapoda</taxon>
        <taxon>Insecta</taxon>
        <taxon>Pterygota</taxon>
        <taxon>Neoptera</taxon>
        <taxon>Endopterygota</taxon>
        <taxon>Lepidoptera</taxon>
        <taxon>Glossata</taxon>
        <taxon>Ditrysia</taxon>
        <taxon>Yponomeutoidea</taxon>
        <taxon>Plutellidae</taxon>
        <taxon>Plutella</taxon>
    </lineage>
</organism>
<proteinExistence type="predicted"/>
<feature type="non-terminal residue" evidence="1">
    <location>
        <position position="1"/>
    </location>
</feature>
<dbReference type="Proteomes" id="UP000653454">
    <property type="component" value="Unassembled WGS sequence"/>
</dbReference>